<dbReference type="Proteomes" id="UP000830401">
    <property type="component" value="Plasmid unnamed3"/>
</dbReference>
<keyword evidence="3" id="KW-1185">Reference proteome</keyword>
<name>A0ABY4GFJ6_9BACT</name>
<evidence type="ECO:0008006" key="4">
    <source>
        <dbReference type="Google" id="ProtNLM"/>
    </source>
</evidence>
<gene>
    <name evidence="2" type="ORF">MUN86_26750</name>
</gene>
<sequence>MAFSHPRPLPWARLVGALFLATGVAIVRNRKGQAFSLALFGLLFVLLCLSSIPYELFIDPYHNYVGSWTNALTNLALTGGAMTIAGSYHRGQGQERQGPVGSWPEKVALAGKIFFSITILIYGITHFLYTKHLVPLVPSWLPYPFFWTYFTGGALMGAGSALLLGIQQRRIAFLLGLMIFLWVFLVHLPRALALPAADSQPIRSLFTAVVYSGTAFVIAVLSSERSRKRHAKGILGTLTASCL</sequence>
<dbReference type="RefSeq" id="WP_245126853.1">
    <property type="nucleotide sequence ID" value="NZ_CP095064.1"/>
</dbReference>
<feature type="transmembrane region" description="Helical" evidence="1">
    <location>
        <begin position="34"/>
        <end position="54"/>
    </location>
</feature>
<keyword evidence="1" id="KW-0812">Transmembrane</keyword>
<accession>A0ABY4GFJ6</accession>
<reference evidence="2" key="1">
    <citation type="submission" date="2022-04" db="EMBL/GenBank/DDBJ databases">
        <title>Hymenobacter sp. isolated from the air.</title>
        <authorList>
            <person name="Won M."/>
            <person name="Lee C.-M."/>
            <person name="Woen H.-Y."/>
            <person name="Kwon S.-W."/>
        </authorList>
    </citation>
    <scope>NUCLEOTIDE SEQUENCE</scope>
    <source>
        <strain evidence="2">5420S-77</strain>
        <plasmid evidence="2">unnamed3</plasmid>
    </source>
</reference>
<feature type="transmembrane region" description="Helical" evidence="1">
    <location>
        <begin position="204"/>
        <end position="222"/>
    </location>
</feature>
<feature type="transmembrane region" description="Helical" evidence="1">
    <location>
        <begin position="109"/>
        <end position="129"/>
    </location>
</feature>
<feature type="transmembrane region" description="Helical" evidence="1">
    <location>
        <begin position="66"/>
        <end position="88"/>
    </location>
</feature>
<dbReference type="EMBL" id="CP095064">
    <property type="protein sequence ID" value="UOQ69099.1"/>
    <property type="molecule type" value="Genomic_DNA"/>
</dbReference>
<geneLocation type="plasmid" evidence="2 3">
    <name>unnamed3</name>
</geneLocation>
<evidence type="ECO:0000256" key="1">
    <source>
        <dbReference type="SAM" id="Phobius"/>
    </source>
</evidence>
<keyword evidence="1" id="KW-0472">Membrane</keyword>
<feature type="transmembrane region" description="Helical" evidence="1">
    <location>
        <begin position="12"/>
        <end position="27"/>
    </location>
</feature>
<keyword evidence="2" id="KW-0614">Plasmid</keyword>
<keyword evidence="1" id="KW-1133">Transmembrane helix</keyword>
<organism evidence="2 3">
    <name type="scientific">Hymenobacter volaticus</name>
    <dbReference type="NCBI Taxonomy" id="2932254"/>
    <lineage>
        <taxon>Bacteria</taxon>
        <taxon>Pseudomonadati</taxon>
        <taxon>Bacteroidota</taxon>
        <taxon>Cytophagia</taxon>
        <taxon>Cytophagales</taxon>
        <taxon>Hymenobacteraceae</taxon>
        <taxon>Hymenobacter</taxon>
    </lineage>
</organism>
<feature type="transmembrane region" description="Helical" evidence="1">
    <location>
        <begin position="171"/>
        <end position="192"/>
    </location>
</feature>
<evidence type="ECO:0000313" key="2">
    <source>
        <dbReference type="EMBL" id="UOQ69099.1"/>
    </source>
</evidence>
<proteinExistence type="predicted"/>
<evidence type="ECO:0000313" key="3">
    <source>
        <dbReference type="Proteomes" id="UP000830401"/>
    </source>
</evidence>
<feature type="transmembrane region" description="Helical" evidence="1">
    <location>
        <begin position="141"/>
        <end position="164"/>
    </location>
</feature>
<protein>
    <recommendedName>
        <fullName evidence="4">DoxX family protein</fullName>
    </recommendedName>
</protein>